<dbReference type="RefSeq" id="WP_345508204.1">
    <property type="nucleotide sequence ID" value="NZ_BAABIW010000018.1"/>
</dbReference>
<keyword evidence="3" id="KW-1185">Reference proteome</keyword>
<name>A0ABP9JJH3_9MICO</name>
<organism evidence="2 3">
    <name type="scientific">Terrabacter aeriphilus</name>
    <dbReference type="NCBI Taxonomy" id="515662"/>
    <lineage>
        <taxon>Bacteria</taxon>
        <taxon>Bacillati</taxon>
        <taxon>Actinomycetota</taxon>
        <taxon>Actinomycetes</taxon>
        <taxon>Micrococcales</taxon>
        <taxon>Intrasporangiaceae</taxon>
        <taxon>Terrabacter</taxon>
    </lineage>
</organism>
<comment type="caution">
    <text evidence="2">The sequence shown here is derived from an EMBL/GenBank/DDBJ whole genome shotgun (WGS) entry which is preliminary data.</text>
</comment>
<feature type="compositionally biased region" description="Basic and acidic residues" evidence="1">
    <location>
        <begin position="1"/>
        <end position="10"/>
    </location>
</feature>
<accession>A0ABP9JJH3</accession>
<dbReference type="EMBL" id="BAABIW010000018">
    <property type="protein sequence ID" value="GAA5031079.1"/>
    <property type="molecule type" value="Genomic_DNA"/>
</dbReference>
<feature type="region of interest" description="Disordered" evidence="1">
    <location>
        <begin position="1"/>
        <end position="24"/>
    </location>
</feature>
<evidence type="ECO:0000313" key="2">
    <source>
        <dbReference type="EMBL" id="GAA5031079.1"/>
    </source>
</evidence>
<proteinExistence type="predicted"/>
<reference evidence="3" key="1">
    <citation type="journal article" date="2019" name="Int. J. Syst. Evol. Microbiol.">
        <title>The Global Catalogue of Microorganisms (GCM) 10K type strain sequencing project: providing services to taxonomists for standard genome sequencing and annotation.</title>
        <authorList>
            <consortium name="The Broad Institute Genomics Platform"/>
            <consortium name="The Broad Institute Genome Sequencing Center for Infectious Disease"/>
            <person name="Wu L."/>
            <person name="Ma J."/>
        </authorList>
    </citation>
    <scope>NUCLEOTIDE SEQUENCE [LARGE SCALE GENOMIC DNA]</scope>
    <source>
        <strain evidence="3">JCM 17687</strain>
    </source>
</reference>
<dbReference type="Pfam" id="PF20199">
    <property type="entry name" value="RepSA"/>
    <property type="match status" value="1"/>
</dbReference>
<dbReference type="InterPro" id="IPR046828">
    <property type="entry name" value="RepSA"/>
</dbReference>
<evidence type="ECO:0000313" key="3">
    <source>
        <dbReference type="Proteomes" id="UP001500427"/>
    </source>
</evidence>
<protein>
    <submittedName>
        <fullName evidence="2">Plasmid replication initiator protein</fullName>
    </submittedName>
</protein>
<evidence type="ECO:0000256" key="1">
    <source>
        <dbReference type="SAM" id="MobiDB-lite"/>
    </source>
</evidence>
<gene>
    <name evidence="2" type="ORF">GCM10023258_28920</name>
</gene>
<sequence>MTRETRDRVWDALPLHPGEHPAADGHPLDLGHLDATTEAQVLARLLSRDFDAWSEAASRVGHCARPIRLHGSSQTVDAMTGEVLSSFSSADSPLGVLHVRCGNRRASDCPSCSRVYAADTFHLIRAGVVGGKGVPEQVRENPLVFATLTAPSFGPVHGTRNGRRCRPYQAKGEADWCVHGRPARCHATHTDGDPLLGQPLCGDCYDYESHLVWQWWAPELWRRFTIALRRALARMLGISPHRLAQVATVQFAKVAEYQLRGLVHFHALVRVDGKTTGNDASGDTHVPAPAGITAALLSSAIETAAASVWFDAPPLLGGDLVRRLRFGAQVDARPVRDAHRTDDPDRQLEAEQVAGYLAKYATKSATDSTDTTSPHLHRLRATIAQTVAGQHAEAVATDQAMAEHPYALLGKWAHMLGFRGHFSSKSRRYSVTLGRLRRARVRFQRRLAAATREGRALEARDLEDLLDDEDTETTLVVGQWTYAGSGWDTDGDAELAKAAAARAREYAQERARAEHERPHREEIGVERWN</sequence>
<dbReference type="Proteomes" id="UP001500427">
    <property type="component" value="Unassembled WGS sequence"/>
</dbReference>